<name>A0A5B7IPI7_PORTR</name>
<keyword evidence="3" id="KW-1185">Reference proteome</keyword>
<reference evidence="2 3" key="1">
    <citation type="submission" date="2019-05" db="EMBL/GenBank/DDBJ databases">
        <title>Another draft genome of Portunus trituberculatus and its Hox gene families provides insights of decapod evolution.</title>
        <authorList>
            <person name="Jeong J.-H."/>
            <person name="Song I."/>
            <person name="Kim S."/>
            <person name="Choi T."/>
            <person name="Kim D."/>
            <person name="Ryu S."/>
            <person name="Kim W."/>
        </authorList>
    </citation>
    <scope>NUCLEOTIDE SEQUENCE [LARGE SCALE GENOMIC DNA]</scope>
    <source>
        <tissue evidence="2">Muscle</tissue>
    </source>
</reference>
<comment type="caution">
    <text evidence="2">The sequence shown here is derived from an EMBL/GenBank/DDBJ whole genome shotgun (WGS) entry which is preliminary data.</text>
</comment>
<dbReference type="EMBL" id="VSRR010060461">
    <property type="protein sequence ID" value="MPC82688.1"/>
    <property type="molecule type" value="Genomic_DNA"/>
</dbReference>
<dbReference type="AlphaFoldDB" id="A0A5B7IPI7"/>
<feature type="region of interest" description="Disordered" evidence="1">
    <location>
        <begin position="45"/>
        <end position="75"/>
    </location>
</feature>
<sequence>MRDNSSDTKLPPPPRSPQRLSTSSMNTTEGAACWARMNTWLNNFSVSPTYFDSRNNSSKTDRKGRGPAKGKKKES</sequence>
<feature type="region of interest" description="Disordered" evidence="1">
    <location>
        <begin position="1"/>
        <end position="27"/>
    </location>
</feature>
<dbReference type="Proteomes" id="UP000324222">
    <property type="component" value="Unassembled WGS sequence"/>
</dbReference>
<evidence type="ECO:0000313" key="2">
    <source>
        <dbReference type="EMBL" id="MPC82688.1"/>
    </source>
</evidence>
<evidence type="ECO:0000256" key="1">
    <source>
        <dbReference type="SAM" id="MobiDB-lite"/>
    </source>
</evidence>
<evidence type="ECO:0000313" key="3">
    <source>
        <dbReference type="Proteomes" id="UP000324222"/>
    </source>
</evidence>
<proteinExistence type="predicted"/>
<protein>
    <submittedName>
        <fullName evidence="2">Uncharacterized protein</fullName>
    </submittedName>
</protein>
<organism evidence="2 3">
    <name type="scientific">Portunus trituberculatus</name>
    <name type="common">Swimming crab</name>
    <name type="synonym">Neptunus trituberculatus</name>
    <dbReference type="NCBI Taxonomy" id="210409"/>
    <lineage>
        <taxon>Eukaryota</taxon>
        <taxon>Metazoa</taxon>
        <taxon>Ecdysozoa</taxon>
        <taxon>Arthropoda</taxon>
        <taxon>Crustacea</taxon>
        <taxon>Multicrustacea</taxon>
        <taxon>Malacostraca</taxon>
        <taxon>Eumalacostraca</taxon>
        <taxon>Eucarida</taxon>
        <taxon>Decapoda</taxon>
        <taxon>Pleocyemata</taxon>
        <taxon>Brachyura</taxon>
        <taxon>Eubrachyura</taxon>
        <taxon>Portunoidea</taxon>
        <taxon>Portunidae</taxon>
        <taxon>Portuninae</taxon>
        <taxon>Portunus</taxon>
    </lineage>
</organism>
<feature type="compositionally biased region" description="Polar residues" evidence="1">
    <location>
        <begin position="45"/>
        <end position="58"/>
    </location>
</feature>
<accession>A0A5B7IPI7</accession>
<gene>
    <name evidence="2" type="ORF">E2C01_077368</name>
</gene>
<feature type="compositionally biased region" description="Basic residues" evidence="1">
    <location>
        <begin position="65"/>
        <end position="75"/>
    </location>
</feature>